<name>F2G397_ALTMD</name>
<reference evidence="1 2" key="1">
    <citation type="journal article" date="2008" name="ISME J.">
        <title>Comparative genomics of two ecotypes of the marine planktonic copiotroph Alteromonas macleodii suggests alternative lifestyles associated with different kinds of particulate organic matter.</title>
        <authorList>
            <person name="Ivars-Martinez E."/>
            <person name="Martin-Cuadrado A.B."/>
            <person name="D'Auria G."/>
            <person name="Mira A."/>
            <person name="Ferriera S."/>
            <person name="Johnson J."/>
            <person name="Friedman R."/>
            <person name="Rodriguez-Valera F."/>
        </authorList>
    </citation>
    <scope>NUCLEOTIDE SEQUENCE [LARGE SCALE GENOMIC DNA]</scope>
    <source>
        <strain evidence="2">DSM 17117 / CIP 110805 / LMG 28347 / Deep ecotype</strain>
    </source>
</reference>
<evidence type="ECO:0000313" key="1">
    <source>
        <dbReference type="EMBL" id="AEA98269.1"/>
    </source>
</evidence>
<dbReference type="KEGG" id="amc:MADE_1010655"/>
<keyword evidence="2" id="KW-1185">Reference proteome</keyword>
<evidence type="ECO:0000313" key="2">
    <source>
        <dbReference type="Proteomes" id="UP000001870"/>
    </source>
</evidence>
<gene>
    <name evidence="1" type="ordered locus">MADE_1010655</name>
</gene>
<protein>
    <submittedName>
        <fullName evidence="1">Uncharacterized protein</fullName>
    </submittedName>
</protein>
<sequence length="41" mass="4931">MKMVSGEYKNIFYTGETRYLIEISALKQFFSFFALQSLKYH</sequence>
<proteinExistence type="predicted"/>
<accession>F2G397</accession>
<reference evidence="1 2" key="2">
    <citation type="journal article" date="2015" name="Antonie Van Leeuwenhoek">
        <title>Ecophysiological diversity of a novel member of the genus Alteromonas, and description of Alteromonas mediterranea sp. nov.</title>
        <authorList>
            <person name="Ivanova E.P."/>
            <person name="Lopez-Perez M."/>
            <person name="Zabalos M."/>
            <person name="Nguyen S.H."/>
            <person name="Webb H.K."/>
            <person name="Ryan J."/>
            <person name="Lagutin K."/>
            <person name="Vyssotski M."/>
            <person name="Crawford R.J."/>
            <person name="Rodriguez-Valera F."/>
        </authorList>
    </citation>
    <scope>NUCLEOTIDE SEQUENCE [LARGE SCALE GENOMIC DNA]</scope>
    <source>
        <strain evidence="2">DSM 17117 / CIP 110805 / LMG 28347 / Deep ecotype</strain>
    </source>
</reference>
<organism evidence="1 2">
    <name type="scientific">Alteromonas mediterranea (strain DSM 17117 / CIP 110805 / LMG 28347 / Deep ecotype)</name>
    <dbReference type="NCBI Taxonomy" id="1774373"/>
    <lineage>
        <taxon>Bacteria</taxon>
        <taxon>Pseudomonadati</taxon>
        <taxon>Pseudomonadota</taxon>
        <taxon>Gammaproteobacteria</taxon>
        <taxon>Alteromonadales</taxon>
        <taxon>Alteromonadaceae</taxon>
        <taxon>Alteromonas/Salinimonas group</taxon>
        <taxon>Alteromonas</taxon>
    </lineage>
</organism>
<dbReference type="EMBL" id="CP001103">
    <property type="protein sequence ID" value="AEA98269.1"/>
    <property type="molecule type" value="Genomic_DNA"/>
</dbReference>
<dbReference type="HOGENOM" id="CLU_3264745_0_0_6"/>
<dbReference type="Proteomes" id="UP000001870">
    <property type="component" value="Chromosome"/>
</dbReference>
<dbReference type="AlphaFoldDB" id="F2G397"/>